<accession>A0A9P7RMF5</accession>
<proteinExistence type="predicted"/>
<dbReference type="OrthoDB" id="3351939at2759"/>
<dbReference type="Gene3D" id="1.20.1280.50">
    <property type="match status" value="1"/>
</dbReference>
<dbReference type="EMBL" id="CM032190">
    <property type="protein sequence ID" value="KAG7086160.1"/>
    <property type="molecule type" value="Genomic_DNA"/>
</dbReference>
<sequence length="373" mass="41135">MLNVDPFLYVASLVLPSNRNHLPSPPSLRMDTSLGDRRTSLLDLESKLLHELSVVRSNLNQLCPIISLFPTEIFQIIFAFCGAHENIRSKYRLAFTQVCRHWRTLSLGMPSLWSTIDLSDLPYAALCLSRSGEASVSLVSTTCTEFVGGVAMAEARNRICKIDVVSFPNSMLRLFCSIVGFACEFPNPKMSIPGNLELANLNTLALRIPTISDPVDLSPFHLGSVKRLSLSGVGVCWETTSSDLKVLELSRLPGHLAPTMEELLGIFERAKESIEGVYLEDVSSTGVDEFPPWTERIQAPCLRKFSVSSRSREFVEAIVSVLTIGPHTEVVVGCGGMRMVVVDGKLVDPEAKEDDTLDTQESNAVVVEDRYPF</sequence>
<evidence type="ECO:0000313" key="2">
    <source>
        <dbReference type="Proteomes" id="UP001049176"/>
    </source>
</evidence>
<dbReference type="SUPFAM" id="SSF81383">
    <property type="entry name" value="F-box domain"/>
    <property type="match status" value="1"/>
</dbReference>
<dbReference type="GeneID" id="66071197"/>
<reference evidence="1" key="1">
    <citation type="journal article" date="2021" name="Genome Biol. Evol.">
        <title>The assembled and annotated genome of the fairy-ring fungus Marasmius oreades.</title>
        <authorList>
            <person name="Hiltunen M."/>
            <person name="Ament-Velasquez S.L."/>
            <person name="Johannesson H."/>
        </authorList>
    </citation>
    <scope>NUCLEOTIDE SEQUENCE</scope>
    <source>
        <strain evidence="1">03SP1</strain>
    </source>
</reference>
<name>A0A9P7RMF5_9AGAR</name>
<evidence type="ECO:0008006" key="3">
    <source>
        <dbReference type="Google" id="ProtNLM"/>
    </source>
</evidence>
<dbReference type="RefSeq" id="XP_043002631.1">
    <property type="nucleotide sequence ID" value="XM_043159033.1"/>
</dbReference>
<comment type="caution">
    <text evidence="1">The sequence shown here is derived from an EMBL/GenBank/DDBJ whole genome shotgun (WGS) entry which is preliminary data.</text>
</comment>
<dbReference type="InterPro" id="IPR036047">
    <property type="entry name" value="F-box-like_dom_sf"/>
</dbReference>
<dbReference type="KEGG" id="more:E1B28_002121"/>
<evidence type="ECO:0000313" key="1">
    <source>
        <dbReference type="EMBL" id="KAG7086160.1"/>
    </source>
</evidence>
<keyword evidence="2" id="KW-1185">Reference proteome</keyword>
<gene>
    <name evidence="1" type="ORF">E1B28_002121</name>
</gene>
<dbReference type="Proteomes" id="UP001049176">
    <property type="component" value="Chromosome 10"/>
</dbReference>
<organism evidence="1 2">
    <name type="scientific">Marasmius oreades</name>
    <name type="common">fairy-ring Marasmius</name>
    <dbReference type="NCBI Taxonomy" id="181124"/>
    <lineage>
        <taxon>Eukaryota</taxon>
        <taxon>Fungi</taxon>
        <taxon>Dikarya</taxon>
        <taxon>Basidiomycota</taxon>
        <taxon>Agaricomycotina</taxon>
        <taxon>Agaricomycetes</taxon>
        <taxon>Agaricomycetidae</taxon>
        <taxon>Agaricales</taxon>
        <taxon>Marasmiineae</taxon>
        <taxon>Marasmiaceae</taxon>
        <taxon>Marasmius</taxon>
    </lineage>
</organism>
<dbReference type="AlphaFoldDB" id="A0A9P7RMF5"/>
<protein>
    <recommendedName>
        <fullName evidence="3">F-box domain-containing protein</fullName>
    </recommendedName>
</protein>